<accession>A0A1V9YID8</accession>
<dbReference type="PANTHER" id="PTHR37028">
    <property type="entry name" value="UNNAMED PRODUCT-RELATED"/>
    <property type="match status" value="1"/>
</dbReference>
<sequence>MATPLDDWSLWQVEDEIRQAEAYLQQAKAPEPATPAKLSEARRKEILAKLHEEREQLRQGPAAESARGDAKPWDMPDASFLDEAASFPLPSPRENSPRHGYSDGESDMTILAWRLTANADDDEMSFLKELQRDGGDDTLYFASELPKPSNLPSKALAPSPPSSTTSTRSSPQRRRKSDLPKAVRFDILFDDEAAKANRPPAGLRKRTEDKTAKKAGTAGDADCTFRPKITPYRCSTARATGLQRLHELAAPRSSVYAKREKLKMEQELASLSSCTFTPNTKGHATPEKTTRAFLDQQISPNPKRVKVDEVTDRLYGDGLLRYELRDKVKRALEDRSVRATCTFKPKINPVTHAMVDKDVYKPIHARVPEIQRRKRESLRQLATSMEAEARHTFVPEINEKSRQLTHQLSSLCVTDRLAQDADHVHEKKLVAEDLYVAAKQALPFAPQLNERSKSIVGHKPEFKLDFVTRQRVLQDQRDNKLEHQMLLEERVHAMQKPFQPCIGNAEKVLQHTRPKRLTESTPEQLYRMAYAEPRKREERKKRLHEAYYNNFSFQPKLNTVSKALGRPTPIQRLAHTDATKPVRSRVVKEMELQAQAECRFRPELAPTQAEPVDRSSVWHPATVIQNIEREREHRRQKLEDKRHVLEFDELQRCTFAPTINRKALAAETSAKPVVVRGLRRFLELKERAKRQEAELREREAKVFHKTYTPRAYTVPAPFKLSYQDRAREAKRSRLEAELAAKEMQECTFQPATMEVRNRKLIQSLLYDEP</sequence>
<gene>
    <name evidence="2" type="ORF">ACHHYP_11799</name>
</gene>
<feature type="compositionally biased region" description="Basic and acidic residues" evidence="1">
    <location>
        <begin position="39"/>
        <end position="57"/>
    </location>
</feature>
<reference evidence="2 3" key="1">
    <citation type="journal article" date="2014" name="Genome Biol. Evol.">
        <title>The secreted proteins of Achlya hypogyna and Thraustotheca clavata identify the ancestral oomycete secretome and reveal gene acquisitions by horizontal gene transfer.</title>
        <authorList>
            <person name="Misner I."/>
            <person name="Blouin N."/>
            <person name="Leonard G."/>
            <person name="Richards T.A."/>
            <person name="Lane C.E."/>
        </authorList>
    </citation>
    <scope>NUCLEOTIDE SEQUENCE [LARGE SCALE GENOMIC DNA]</scope>
    <source>
        <strain evidence="2 3">ATCC 48635</strain>
    </source>
</reference>
<evidence type="ECO:0000313" key="2">
    <source>
        <dbReference type="EMBL" id="OQR85472.1"/>
    </source>
</evidence>
<dbReference type="AlphaFoldDB" id="A0A1V9YID8"/>
<name>A0A1V9YID8_ACHHY</name>
<protein>
    <submittedName>
        <fullName evidence="2">Uncharacterized protein</fullName>
    </submittedName>
</protein>
<evidence type="ECO:0000256" key="1">
    <source>
        <dbReference type="SAM" id="MobiDB-lite"/>
    </source>
</evidence>
<dbReference type="OrthoDB" id="78067at2759"/>
<proteinExistence type="predicted"/>
<comment type="caution">
    <text evidence="2">The sequence shown here is derived from an EMBL/GenBank/DDBJ whole genome shotgun (WGS) entry which is preliminary data.</text>
</comment>
<evidence type="ECO:0000313" key="3">
    <source>
        <dbReference type="Proteomes" id="UP000243579"/>
    </source>
</evidence>
<keyword evidence="3" id="KW-1185">Reference proteome</keyword>
<dbReference type="PANTHER" id="PTHR37028:SF4">
    <property type="entry name" value="ALMS MOTIF DOMAIN-CONTAINING PROTEIN"/>
    <property type="match status" value="1"/>
</dbReference>
<dbReference type="Proteomes" id="UP000243579">
    <property type="component" value="Unassembled WGS sequence"/>
</dbReference>
<feature type="region of interest" description="Disordered" evidence="1">
    <location>
        <begin position="24"/>
        <end position="105"/>
    </location>
</feature>
<feature type="compositionally biased region" description="Low complexity" evidence="1">
    <location>
        <begin position="148"/>
        <end position="170"/>
    </location>
</feature>
<organism evidence="2 3">
    <name type="scientific">Achlya hypogyna</name>
    <name type="common">Oomycete</name>
    <name type="synonym">Protoachlya hypogyna</name>
    <dbReference type="NCBI Taxonomy" id="1202772"/>
    <lineage>
        <taxon>Eukaryota</taxon>
        <taxon>Sar</taxon>
        <taxon>Stramenopiles</taxon>
        <taxon>Oomycota</taxon>
        <taxon>Saprolegniomycetes</taxon>
        <taxon>Saprolegniales</taxon>
        <taxon>Achlyaceae</taxon>
        <taxon>Achlya</taxon>
    </lineage>
</organism>
<feature type="region of interest" description="Disordered" evidence="1">
    <location>
        <begin position="196"/>
        <end position="221"/>
    </location>
</feature>
<feature type="region of interest" description="Disordered" evidence="1">
    <location>
        <begin position="138"/>
        <end position="181"/>
    </location>
</feature>
<dbReference type="EMBL" id="JNBR01001675">
    <property type="protein sequence ID" value="OQR85472.1"/>
    <property type="molecule type" value="Genomic_DNA"/>
</dbReference>